<dbReference type="AlphaFoldDB" id="A0A412PEM9"/>
<dbReference type="CDD" id="cd09606">
    <property type="entry name" value="M3B_PepF"/>
    <property type="match status" value="1"/>
</dbReference>
<evidence type="ECO:0000256" key="5">
    <source>
        <dbReference type="ARBA" id="ARBA00023049"/>
    </source>
</evidence>
<reference evidence="8 9" key="1">
    <citation type="submission" date="2018-08" db="EMBL/GenBank/DDBJ databases">
        <title>A genome reference for cultivated species of the human gut microbiota.</title>
        <authorList>
            <person name="Zou Y."/>
            <person name="Xue W."/>
            <person name="Luo G."/>
        </authorList>
    </citation>
    <scope>NUCLEOTIDE SEQUENCE [LARGE SCALE GENOMIC DNA]</scope>
    <source>
        <strain evidence="8 9">AF18-46</strain>
    </source>
</reference>
<comment type="cofactor">
    <cofactor evidence="6">
        <name>Zn(2+)</name>
        <dbReference type="ChEBI" id="CHEBI:29105"/>
    </cofactor>
    <text evidence="6">Binds 1 zinc ion.</text>
</comment>
<keyword evidence="5 6" id="KW-0482">Metalloprotease</keyword>
<protein>
    <submittedName>
        <fullName evidence="8">M3 family oligoendopeptidase</fullName>
    </submittedName>
</protein>
<name>A0A412PEM9_9FIRM</name>
<keyword evidence="4 6" id="KW-0862">Zinc</keyword>
<dbReference type="GO" id="GO:0046872">
    <property type="term" value="F:metal ion binding"/>
    <property type="evidence" value="ECO:0007669"/>
    <property type="project" value="UniProtKB-UniRule"/>
</dbReference>
<sequence length="565" mass="66779">MTKFNDMKYTRPNFEETKAKMEELVSEMKRAKDAATFLDAFWRMNKLRRHLYTMITLVNIRHSINTADEFYDAENNYWDETGPQYSVIENELVKAVLEAPFREELLKEIPETYFQLSECSLKAFDPRIVPLMIEENKLTSEYGKLKASAKIEFDGEVLNLSEISAKVDIPDREVRRKAYEAKMAWFKEHSAEFDEIYDKLVKVRHQMAKELGYENYIQLGYYRMNRLDYNADMVARYRKQILDYVTPAAGRLFEKQRKRIGYDKLAYYDLGFSFKSGNAKPHGTAEELVEYAVKMYHEMSPETGKFIDVMNSNQLWDLVSRPNKQMGGYETEIYEYDVPFIFSNFNGTSGDVDVLTHEAGHAFQAYLSDQIELIDVKCPTMESAEIDSMSMEFFAYPWMELFFKEETEKYKFSHMAGTITFLPYGALVDHYQHEVYEHPEMTPAERKACWRRLEKMYMPYKDYEGCDILEEGTWWYQQGHIFESPFYYIDYTLAQVCAQQFYIRMDKKDPTYWEDYKKLCRLGGTLSFTKLVREAGIRVPFEEGTVKEIITYLENHLNSIDDTVL</sequence>
<evidence type="ECO:0000256" key="2">
    <source>
        <dbReference type="ARBA" id="ARBA00022723"/>
    </source>
</evidence>
<evidence type="ECO:0000313" key="9">
    <source>
        <dbReference type="Proteomes" id="UP000284731"/>
    </source>
</evidence>
<dbReference type="RefSeq" id="WP_118764637.1">
    <property type="nucleotide sequence ID" value="NZ_CABJCF010000002.1"/>
</dbReference>
<accession>A0A412PEM9</accession>
<keyword evidence="1 6" id="KW-0645">Protease</keyword>
<keyword evidence="2 6" id="KW-0479">Metal-binding</keyword>
<dbReference type="PANTHER" id="PTHR11804">
    <property type="entry name" value="PROTEASE M3 THIMET OLIGOPEPTIDASE-RELATED"/>
    <property type="match status" value="1"/>
</dbReference>
<evidence type="ECO:0000256" key="6">
    <source>
        <dbReference type="RuleBase" id="RU003435"/>
    </source>
</evidence>
<keyword evidence="3 6" id="KW-0378">Hydrolase</keyword>
<dbReference type="InterPro" id="IPR001567">
    <property type="entry name" value="Pept_M3A_M3B_dom"/>
</dbReference>
<evidence type="ECO:0000256" key="3">
    <source>
        <dbReference type="ARBA" id="ARBA00022801"/>
    </source>
</evidence>
<dbReference type="EMBL" id="QRWX01000002">
    <property type="protein sequence ID" value="RGT56069.1"/>
    <property type="molecule type" value="Genomic_DNA"/>
</dbReference>
<organism evidence="8 9">
    <name type="scientific">Solobacterium moorei</name>
    <dbReference type="NCBI Taxonomy" id="102148"/>
    <lineage>
        <taxon>Bacteria</taxon>
        <taxon>Bacillati</taxon>
        <taxon>Bacillota</taxon>
        <taxon>Erysipelotrichia</taxon>
        <taxon>Erysipelotrichales</taxon>
        <taxon>Erysipelotrichaceae</taxon>
        <taxon>Solobacterium</taxon>
    </lineage>
</organism>
<evidence type="ECO:0000256" key="4">
    <source>
        <dbReference type="ARBA" id="ARBA00022833"/>
    </source>
</evidence>
<dbReference type="PANTHER" id="PTHR11804:SF28">
    <property type="entry name" value="OLIGOENDOPEPTIDASE F"/>
    <property type="match status" value="1"/>
</dbReference>
<dbReference type="Pfam" id="PF01432">
    <property type="entry name" value="Peptidase_M3"/>
    <property type="match status" value="1"/>
</dbReference>
<dbReference type="GO" id="GO:0006518">
    <property type="term" value="P:peptide metabolic process"/>
    <property type="evidence" value="ECO:0007669"/>
    <property type="project" value="TreeGrafter"/>
</dbReference>
<dbReference type="SUPFAM" id="SSF55486">
    <property type="entry name" value="Metalloproteases ('zincins'), catalytic domain"/>
    <property type="match status" value="1"/>
</dbReference>
<comment type="caution">
    <text evidence="8">The sequence shown here is derived from an EMBL/GenBank/DDBJ whole genome shotgun (WGS) entry which is preliminary data.</text>
</comment>
<evidence type="ECO:0000256" key="1">
    <source>
        <dbReference type="ARBA" id="ARBA00022670"/>
    </source>
</evidence>
<dbReference type="Proteomes" id="UP000284731">
    <property type="component" value="Unassembled WGS sequence"/>
</dbReference>
<gene>
    <name evidence="8" type="ORF">DWX20_04475</name>
</gene>
<feature type="domain" description="Peptidase M3A/M3B catalytic" evidence="7">
    <location>
        <begin position="170"/>
        <end position="548"/>
    </location>
</feature>
<evidence type="ECO:0000313" key="8">
    <source>
        <dbReference type="EMBL" id="RGT56069.1"/>
    </source>
</evidence>
<dbReference type="GO" id="GO:0004222">
    <property type="term" value="F:metalloendopeptidase activity"/>
    <property type="evidence" value="ECO:0007669"/>
    <property type="project" value="InterPro"/>
</dbReference>
<dbReference type="InterPro" id="IPR045090">
    <property type="entry name" value="Pept_M3A_M3B"/>
</dbReference>
<comment type="similarity">
    <text evidence="6">Belongs to the peptidase M3 family.</text>
</comment>
<evidence type="ECO:0000259" key="7">
    <source>
        <dbReference type="Pfam" id="PF01432"/>
    </source>
</evidence>
<proteinExistence type="inferred from homology"/>
<dbReference type="Gene3D" id="1.10.1370.30">
    <property type="match status" value="1"/>
</dbReference>
<dbReference type="GO" id="GO:0006508">
    <property type="term" value="P:proteolysis"/>
    <property type="evidence" value="ECO:0007669"/>
    <property type="project" value="UniProtKB-KW"/>
</dbReference>
<dbReference type="InterPro" id="IPR011976">
    <property type="entry name" value="Pept_M3B_oligopep-rel"/>
</dbReference>
<dbReference type="NCBIfam" id="TIGR02289">
    <property type="entry name" value="M3_not_pepF"/>
    <property type="match status" value="1"/>
</dbReference>